<proteinExistence type="inferred from homology"/>
<name>A0A0G2HZE4_9PEZI</name>
<feature type="compositionally biased region" description="Low complexity" evidence="9">
    <location>
        <begin position="206"/>
        <end position="216"/>
    </location>
</feature>
<dbReference type="InterPro" id="IPR024629">
    <property type="entry name" value="Ribosomal_mL67"/>
</dbReference>
<evidence type="ECO:0000256" key="8">
    <source>
        <dbReference type="ARBA" id="ARBA00035185"/>
    </source>
</evidence>
<dbReference type="OrthoDB" id="5333655at2759"/>
<protein>
    <recommendedName>
        <fullName evidence="8">Large ribosomal subunit protein mL67</fullName>
    </recommendedName>
</protein>
<feature type="compositionally biased region" description="Low complexity" evidence="9">
    <location>
        <begin position="188"/>
        <end position="198"/>
    </location>
</feature>
<feature type="region of interest" description="Disordered" evidence="9">
    <location>
        <begin position="308"/>
        <end position="348"/>
    </location>
</feature>
<keyword evidence="3" id="KW-0689">Ribosomal protein</keyword>
<evidence type="ECO:0000256" key="2">
    <source>
        <dbReference type="ARBA" id="ARBA00010741"/>
    </source>
</evidence>
<evidence type="ECO:0000256" key="5">
    <source>
        <dbReference type="ARBA" id="ARBA00023128"/>
    </source>
</evidence>
<dbReference type="GO" id="GO:0003697">
    <property type="term" value="F:single-stranded DNA binding"/>
    <property type="evidence" value="ECO:0007669"/>
    <property type="project" value="InterPro"/>
</dbReference>
<dbReference type="Proteomes" id="UP000034680">
    <property type="component" value="Unassembled WGS sequence"/>
</dbReference>
<keyword evidence="6" id="KW-0804">Transcription</keyword>
<evidence type="ECO:0000256" key="3">
    <source>
        <dbReference type="ARBA" id="ARBA00022980"/>
    </source>
</evidence>
<dbReference type="EMBL" id="LCUC01000247">
    <property type="protein sequence ID" value="KKY33295.1"/>
    <property type="molecule type" value="Genomic_DNA"/>
</dbReference>
<keyword evidence="5" id="KW-0496">Mitochondrion</keyword>
<dbReference type="Pfam" id="PF12829">
    <property type="entry name" value="Mhr1"/>
    <property type="match status" value="1"/>
</dbReference>
<evidence type="ECO:0000256" key="7">
    <source>
        <dbReference type="ARBA" id="ARBA00023274"/>
    </source>
</evidence>
<evidence type="ECO:0000256" key="9">
    <source>
        <dbReference type="SAM" id="MobiDB-lite"/>
    </source>
</evidence>
<accession>A0A0G2HZE4</accession>
<reference evidence="10 11" key="1">
    <citation type="submission" date="2015-05" db="EMBL/GenBank/DDBJ databases">
        <title>Distinctive expansion of gene families associated with plant cell wall degradation and secondary metabolism in the genomes of grapevine trunk pathogens.</title>
        <authorList>
            <person name="Lawrence D.P."/>
            <person name="Travadon R."/>
            <person name="Rolshausen P.E."/>
            <person name="Baumgartner K."/>
        </authorList>
    </citation>
    <scope>NUCLEOTIDE SEQUENCE [LARGE SCALE GENOMIC DNA]</scope>
    <source>
        <strain evidence="10">DA912</strain>
    </source>
</reference>
<evidence type="ECO:0000313" key="10">
    <source>
        <dbReference type="EMBL" id="KKY33295.1"/>
    </source>
</evidence>
<dbReference type="STRING" id="1214573.A0A0G2HZE4"/>
<comment type="subcellular location">
    <subcellularLocation>
        <location evidence="1">Mitochondrion</location>
    </subcellularLocation>
</comment>
<keyword evidence="7" id="KW-0687">Ribonucleoprotein</keyword>
<dbReference type="PANTHER" id="PTHR28184:SF1">
    <property type="entry name" value="LARGE RIBOSOMAL SUBUNIT PROTEIN ML67"/>
    <property type="match status" value="1"/>
</dbReference>
<dbReference type="GO" id="GO:1990904">
    <property type="term" value="C:ribonucleoprotein complex"/>
    <property type="evidence" value="ECO:0007669"/>
    <property type="project" value="UniProtKB-KW"/>
</dbReference>
<dbReference type="PANTHER" id="PTHR28184">
    <property type="entry name" value="MITOCHONDRIAL HOMOLOGOUS RECOMBINATION PROTEIN 1"/>
    <property type="match status" value="1"/>
</dbReference>
<dbReference type="GO" id="GO:0005840">
    <property type="term" value="C:ribosome"/>
    <property type="evidence" value="ECO:0007669"/>
    <property type="project" value="UniProtKB-KW"/>
</dbReference>
<dbReference type="GO" id="GO:0000150">
    <property type="term" value="F:DNA strand exchange activity"/>
    <property type="evidence" value="ECO:0007669"/>
    <property type="project" value="InterPro"/>
</dbReference>
<sequence length="348" mass="38246">MKSSPASVVGILCRLSTGVSRQSIRHGHTTPRRKLPRHDLTGFKRGLGEQIWVHHHIAQGMIIYTHEPELPRDSHKGLSQIPYTVKKQKPAELRRDYWAPLCLIEVPKGLGVVGRNVMQKLREFRHRHELEWGWQAEELASKSRRERGELIHNQRSNAVADIAAVLAGAGRGNKMWRPEPLPGDAEATDAAAAAAEAAAPEEAEAEAQPAGAAAPENIDETTATAGLPARSKSKSKAKAKAVAAPAPKTLVQANIYWSNDADRHWASEWTENVTHSVGLPEHITNPRFKTSYLLEENWEDLEAPEAGHFQGTVVGPDTAAEQEQPQRKKGWLGWLGGKSGSSSHETRV</sequence>
<evidence type="ECO:0000313" key="11">
    <source>
        <dbReference type="Proteomes" id="UP000034680"/>
    </source>
</evidence>
<dbReference type="AlphaFoldDB" id="A0A0G2HZE4"/>
<comment type="caution">
    <text evidence="10">The sequence shown here is derived from an EMBL/GenBank/DDBJ whole genome shotgun (WGS) entry which is preliminary data.</text>
</comment>
<dbReference type="GO" id="GO:0003735">
    <property type="term" value="F:structural constituent of ribosome"/>
    <property type="evidence" value="ECO:0007669"/>
    <property type="project" value="TreeGrafter"/>
</dbReference>
<keyword evidence="4" id="KW-0805">Transcription regulation</keyword>
<evidence type="ECO:0000256" key="6">
    <source>
        <dbReference type="ARBA" id="ARBA00023163"/>
    </source>
</evidence>
<dbReference type="GO" id="GO:0005739">
    <property type="term" value="C:mitochondrion"/>
    <property type="evidence" value="ECO:0007669"/>
    <property type="project" value="UniProtKB-SubCell"/>
</dbReference>
<feature type="region of interest" description="Disordered" evidence="9">
    <location>
        <begin position="173"/>
        <end position="217"/>
    </location>
</feature>
<organism evidence="10 11">
    <name type="scientific">Diaporthe ampelina</name>
    <dbReference type="NCBI Taxonomy" id="1214573"/>
    <lineage>
        <taxon>Eukaryota</taxon>
        <taxon>Fungi</taxon>
        <taxon>Dikarya</taxon>
        <taxon>Ascomycota</taxon>
        <taxon>Pezizomycotina</taxon>
        <taxon>Sordariomycetes</taxon>
        <taxon>Sordariomycetidae</taxon>
        <taxon>Diaporthales</taxon>
        <taxon>Diaporthaceae</taxon>
        <taxon>Diaporthe</taxon>
    </lineage>
</organism>
<comment type="similarity">
    <text evidence="2">Belongs to the mitochondrion-specific ribosomal protein mL67 family.</text>
</comment>
<reference evidence="10 11" key="2">
    <citation type="submission" date="2015-05" db="EMBL/GenBank/DDBJ databases">
        <authorList>
            <person name="Morales-Cruz A."/>
            <person name="Amrine K.C."/>
            <person name="Cantu D."/>
        </authorList>
    </citation>
    <scope>NUCLEOTIDE SEQUENCE [LARGE SCALE GENOMIC DNA]</scope>
    <source>
        <strain evidence="10">DA912</strain>
    </source>
</reference>
<gene>
    <name evidence="10" type="ORF">UCDDA912_g06670</name>
</gene>
<keyword evidence="11" id="KW-1185">Reference proteome</keyword>
<evidence type="ECO:0000256" key="1">
    <source>
        <dbReference type="ARBA" id="ARBA00004173"/>
    </source>
</evidence>
<evidence type="ECO:0000256" key="4">
    <source>
        <dbReference type="ARBA" id="ARBA00023015"/>
    </source>
</evidence>